<evidence type="ECO:0000256" key="4">
    <source>
        <dbReference type="ARBA" id="ARBA00016009"/>
    </source>
</evidence>
<keyword evidence="10" id="KW-1185">Reference proteome</keyword>
<dbReference type="PANTHER" id="PTHR15840">
    <property type="entry name" value="CGI-121 FAMILY MEMBER"/>
    <property type="match status" value="1"/>
</dbReference>
<gene>
    <name evidence="9" type="primary">MPUL0B11630</name>
    <name evidence="9" type="ORF">METSCH_B11630</name>
</gene>
<dbReference type="GO" id="GO:0005829">
    <property type="term" value="C:cytosol"/>
    <property type="evidence" value="ECO:0007669"/>
    <property type="project" value="TreeGrafter"/>
</dbReference>
<proteinExistence type="inferred from homology"/>
<dbReference type="GO" id="GO:0000408">
    <property type="term" value="C:EKC/KEOPS complex"/>
    <property type="evidence" value="ECO:0007669"/>
    <property type="project" value="TreeGrafter"/>
</dbReference>
<evidence type="ECO:0000256" key="5">
    <source>
        <dbReference type="ARBA" id="ARBA00022694"/>
    </source>
</evidence>
<keyword evidence="5" id="KW-0819">tRNA processing</keyword>
<sequence>MTGSPIIFPLYPESPVFLAYYDDVAAETLTTVKKELMARNELYDYCFLSTTHIVSVEQLRCALHKAVQNNVQGTMKANSVNTEIIFSLSPVNNMSDALKRFGVDESRPDVIVIKVCSPGTDFKNLESSVSGILGAKPLALTDDKLLERFDEKKFKKLFKLLGATDTSQQAYTRGAVAGSLLRGL</sequence>
<dbReference type="EMBL" id="CP034457">
    <property type="protein sequence ID" value="QBM87949.1"/>
    <property type="molecule type" value="Genomic_DNA"/>
</dbReference>
<name>A0A4P6XM85_9ASCO</name>
<evidence type="ECO:0000256" key="1">
    <source>
        <dbReference type="ARBA" id="ARBA00004123"/>
    </source>
</evidence>
<evidence type="ECO:0000256" key="3">
    <source>
        <dbReference type="ARBA" id="ARBA00015316"/>
    </source>
</evidence>
<dbReference type="STRING" id="2163413.A0A4P6XM85"/>
<evidence type="ECO:0000256" key="6">
    <source>
        <dbReference type="ARBA" id="ARBA00023242"/>
    </source>
</evidence>
<keyword evidence="6 8" id="KW-0539">Nucleus</keyword>
<dbReference type="SUPFAM" id="SSF143870">
    <property type="entry name" value="PF0523-like"/>
    <property type="match status" value="1"/>
</dbReference>
<protein>
    <recommendedName>
        <fullName evidence="4">EKC/KEOPS complex subunit CGI121</fullName>
    </recommendedName>
    <alternativeName>
        <fullName evidence="3">EKC/KEOPS complex subunit cgi121</fullName>
    </alternativeName>
</protein>
<dbReference type="GO" id="GO:0002949">
    <property type="term" value="P:tRNA threonylcarbamoyladenosine modification"/>
    <property type="evidence" value="ECO:0007669"/>
    <property type="project" value="TreeGrafter"/>
</dbReference>
<dbReference type="InterPro" id="IPR013926">
    <property type="entry name" value="CGI121/TPRKB"/>
</dbReference>
<comment type="similarity">
    <text evidence="2 8">Belongs to the CGI121/TPRKB family.</text>
</comment>
<dbReference type="InterPro" id="IPR036504">
    <property type="entry name" value="CGI121/TPRKB_sf"/>
</dbReference>
<dbReference type="Proteomes" id="UP000292447">
    <property type="component" value="Chromosome II"/>
</dbReference>
<dbReference type="AlphaFoldDB" id="A0A4P6XM85"/>
<evidence type="ECO:0000313" key="9">
    <source>
        <dbReference type="EMBL" id="QBM87949.1"/>
    </source>
</evidence>
<evidence type="ECO:0000256" key="7">
    <source>
        <dbReference type="ARBA" id="ARBA00025043"/>
    </source>
</evidence>
<accession>A0A4P6XM85</accession>
<comment type="subcellular location">
    <subcellularLocation>
        <location evidence="1">Nucleus</location>
    </subcellularLocation>
</comment>
<comment type="function">
    <text evidence="7">Component of the EKC/KEOPS complex that is required for the formation of a threonylcarbamoyl group on adenosine at position 37 (t(6)A37) in tRNAs that read codons beginning with adenine. The complex is probably involved in the transfer of the threonylcarbamoyl moiety of threonylcarbamoyl-AMP (TC-AMP) to the N6 group of A37. CGI121 acts as an allosteric effector that regulates the t(6)A activity of the complex. The EKC/KEOPS complex also promotes both telomere uncapping and telomere elongation. The complex is required for efficient recruitment of transcriptional coactivators. CGI121 is not required for tRNA modification.</text>
</comment>
<dbReference type="Gene3D" id="3.30.2380.10">
    <property type="entry name" value="CGI121/TPRKB"/>
    <property type="match status" value="1"/>
</dbReference>
<evidence type="ECO:0000256" key="8">
    <source>
        <dbReference type="RuleBase" id="RU004398"/>
    </source>
</evidence>
<dbReference type="PANTHER" id="PTHR15840:SF10">
    <property type="entry name" value="EKC_KEOPS COMPLEX SUBUNIT TPRKB"/>
    <property type="match status" value="1"/>
</dbReference>
<evidence type="ECO:0000256" key="2">
    <source>
        <dbReference type="ARBA" id="ARBA00005546"/>
    </source>
</evidence>
<reference evidence="10" key="1">
    <citation type="submission" date="2019-03" db="EMBL/GenBank/DDBJ databases">
        <title>Snf2 controls pulcherriminic acid biosynthesis and connects pigmentation and antifungal activity of the yeast Metschnikowia pulcherrima.</title>
        <authorList>
            <person name="Gore-Lloyd D."/>
            <person name="Sumann I."/>
            <person name="Brachmann A.O."/>
            <person name="Schneeberger K."/>
            <person name="Ortiz-Merino R.A."/>
            <person name="Moreno-Beltran M."/>
            <person name="Schlaefli M."/>
            <person name="Kirner P."/>
            <person name="Santos Kron A."/>
            <person name="Wolfe K.H."/>
            <person name="Piel J."/>
            <person name="Ahrens C.H."/>
            <person name="Henk D."/>
            <person name="Freimoser F.M."/>
        </authorList>
    </citation>
    <scope>NUCLEOTIDE SEQUENCE [LARGE SCALE GENOMIC DNA]</scope>
    <source>
        <strain evidence="10">APC 1.2</strain>
    </source>
</reference>
<dbReference type="GO" id="GO:0005634">
    <property type="term" value="C:nucleus"/>
    <property type="evidence" value="ECO:0007669"/>
    <property type="project" value="UniProtKB-SubCell"/>
</dbReference>
<organism evidence="9 10">
    <name type="scientific">Metschnikowia aff. pulcherrima</name>
    <dbReference type="NCBI Taxonomy" id="2163413"/>
    <lineage>
        <taxon>Eukaryota</taxon>
        <taxon>Fungi</taxon>
        <taxon>Dikarya</taxon>
        <taxon>Ascomycota</taxon>
        <taxon>Saccharomycotina</taxon>
        <taxon>Pichiomycetes</taxon>
        <taxon>Metschnikowiaceae</taxon>
        <taxon>Metschnikowia</taxon>
    </lineage>
</organism>
<dbReference type="Pfam" id="PF08617">
    <property type="entry name" value="CGI-121"/>
    <property type="match status" value="1"/>
</dbReference>
<evidence type="ECO:0000313" key="10">
    <source>
        <dbReference type="Proteomes" id="UP000292447"/>
    </source>
</evidence>